<comment type="caution">
    <text evidence="2">The sequence shown here is derived from an EMBL/GenBank/DDBJ whole genome shotgun (WGS) entry which is preliminary data.</text>
</comment>
<proteinExistence type="predicted"/>
<organism evidence="2 3">
    <name type="scientific">Clostridium perfringens</name>
    <dbReference type="NCBI Taxonomy" id="1502"/>
    <lineage>
        <taxon>Bacteria</taxon>
        <taxon>Bacillati</taxon>
        <taxon>Bacillota</taxon>
        <taxon>Clostridia</taxon>
        <taxon>Eubacteriales</taxon>
        <taxon>Clostridiaceae</taxon>
        <taxon>Clostridium</taxon>
    </lineage>
</organism>
<evidence type="ECO:0000256" key="1">
    <source>
        <dbReference type="SAM" id="MobiDB-lite"/>
    </source>
</evidence>
<dbReference type="PATRIC" id="fig|1502.174.peg.1534"/>
<dbReference type="EMBL" id="LRPU01000071">
    <property type="protein sequence ID" value="KXA12016.1"/>
    <property type="molecule type" value="Genomic_DNA"/>
</dbReference>
<feature type="region of interest" description="Disordered" evidence="1">
    <location>
        <begin position="45"/>
        <end position="77"/>
    </location>
</feature>
<name>A0A133N6T3_CLOPF</name>
<evidence type="ECO:0000313" key="2">
    <source>
        <dbReference type="EMBL" id="KXA12016.1"/>
    </source>
</evidence>
<reference evidence="2 3" key="1">
    <citation type="submission" date="2016-01" db="EMBL/GenBank/DDBJ databases">
        <authorList>
            <person name="Oliw E.H."/>
        </authorList>
    </citation>
    <scope>NUCLEOTIDE SEQUENCE [LARGE SCALE GENOMIC DNA]</scope>
    <source>
        <strain evidence="2 3">MJR7757A</strain>
    </source>
</reference>
<evidence type="ECO:0000313" key="3">
    <source>
        <dbReference type="Proteomes" id="UP000070646"/>
    </source>
</evidence>
<protein>
    <submittedName>
        <fullName evidence="2">Uncharacterized protein</fullName>
    </submittedName>
</protein>
<dbReference type="AlphaFoldDB" id="A0A133N6T3"/>
<gene>
    <name evidence="2" type="ORF">HMPREF3222_01523</name>
</gene>
<feature type="compositionally biased region" description="Basic and acidic residues" evidence="1">
    <location>
        <begin position="45"/>
        <end position="65"/>
    </location>
</feature>
<sequence>MFGFTLNNIRKEDKKMKNIDNYTSNKEARNKIIKESSEIVADEMRQLQEKEDEKKREESIKETSEKLASYMRDLEEK</sequence>
<dbReference type="Proteomes" id="UP000070646">
    <property type="component" value="Unassembled WGS sequence"/>
</dbReference>
<accession>A0A133N6T3</accession>